<comment type="caution">
    <text evidence="4">The sequence shown here is derived from an EMBL/GenBank/DDBJ whole genome shotgun (WGS) entry which is preliminary data.</text>
</comment>
<reference evidence="4" key="1">
    <citation type="submission" date="2023-05" db="EMBL/GenBank/DDBJ databases">
        <title>Nepenthes gracilis genome sequencing.</title>
        <authorList>
            <person name="Fukushima K."/>
        </authorList>
    </citation>
    <scope>NUCLEOTIDE SEQUENCE</scope>
    <source>
        <strain evidence="4">SING2019-196</strain>
    </source>
</reference>
<gene>
    <name evidence="4" type="ORF">Nepgr_008310</name>
</gene>
<evidence type="ECO:0000256" key="1">
    <source>
        <dbReference type="ARBA" id="ARBA00007626"/>
    </source>
</evidence>
<dbReference type="Proteomes" id="UP001279734">
    <property type="component" value="Unassembled WGS sequence"/>
</dbReference>
<dbReference type="NCBIfam" id="TIGR00756">
    <property type="entry name" value="PPR"/>
    <property type="match status" value="5"/>
</dbReference>
<evidence type="ECO:0000256" key="2">
    <source>
        <dbReference type="ARBA" id="ARBA00022737"/>
    </source>
</evidence>
<dbReference type="InterPro" id="IPR002885">
    <property type="entry name" value="PPR_rpt"/>
</dbReference>
<evidence type="ECO:0008006" key="6">
    <source>
        <dbReference type="Google" id="ProtNLM"/>
    </source>
</evidence>
<feature type="repeat" description="PPR" evidence="3">
    <location>
        <begin position="198"/>
        <end position="232"/>
    </location>
</feature>
<name>A0AAD3S8H9_NEPGR</name>
<dbReference type="AlphaFoldDB" id="A0AAD3S8H9"/>
<sequence>MFPPDATKGLFTKYRLFGVWKSSIRNVHSIHRNKNKRPFRPVNWNTKGNAKSTEKENADAKVYMRDSIGKISNILRFSSWDSAKEDLERLLVKWDSFTINQILKTHPPLEKAWLFFNWASRLEGFKHDQFTYTTMLDIFGEARRISSMMYVFQQMKEKGIKIDAVTYTSLLHWLSNDGDIDGAIKMWDEMKAKGCRPTVVSYTAYMKVLFDQKRVKEAIKVYEEMLQPGCSPNCYTYTILMEHLVNSGKCEDAIEIFNKMQESGVQPDKATCNILVEKCSRTGATWSIIQILHYMKENSLVLRYPVYLRAHECLKKAGKSDLLLRQVNPHISIKGTSANEIELVEVAHDANFTTDKGLLLIFLRKKNFVGIDHLLAGMVNETLKIDPEIISSVIKENCAHGRGDSALLAFEYAMKMDIHIEEEAFLALIGFSIRTNEFPKVVNVVEEMAKAGFFLETDSASLLIYRLGCSKQLACSEKIFKLLPDELKNAATYTAFIAACFSAGNPDKGIKTCETMRRKGVRAAAGTYYLLIGGLEKFGRVDEAKFYMTEKRGLQRQNHSSENVLMGERICNLLFAGNMIL</sequence>
<evidence type="ECO:0000313" key="4">
    <source>
        <dbReference type="EMBL" id="GMH06470.1"/>
    </source>
</evidence>
<accession>A0AAD3S8H9</accession>
<dbReference type="Pfam" id="PF13812">
    <property type="entry name" value="PPR_3"/>
    <property type="match status" value="1"/>
</dbReference>
<evidence type="ECO:0000256" key="3">
    <source>
        <dbReference type="PROSITE-ProRule" id="PRU00708"/>
    </source>
</evidence>
<evidence type="ECO:0000313" key="5">
    <source>
        <dbReference type="Proteomes" id="UP001279734"/>
    </source>
</evidence>
<dbReference type="PROSITE" id="PS51375">
    <property type="entry name" value="PPR"/>
    <property type="match status" value="5"/>
</dbReference>
<comment type="similarity">
    <text evidence="1">Belongs to the PPR family. P subfamily.</text>
</comment>
<keyword evidence="5" id="KW-1185">Reference proteome</keyword>
<protein>
    <recommendedName>
        <fullName evidence="6">Pentatricopeptide repeat-containing protein</fullName>
    </recommendedName>
</protein>
<organism evidence="4 5">
    <name type="scientific">Nepenthes gracilis</name>
    <name type="common">Slender pitcher plant</name>
    <dbReference type="NCBI Taxonomy" id="150966"/>
    <lineage>
        <taxon>Eukaryota</taxon>
        <taxon>Viridiplantae</taxon>
        <taxon>Streptophyta</taxon>
        <taxon>Embryophyta</taxon>
        <taxon>Tracheophyta</taxon>
        <taxon>Spermatophyta</taxon>
        <taxon>Magnoliopsida</taxon>
        <taxon>eudicotyledons</taxon>
        <taxon>Gunneridae</taxon>
        <taxon>Pentapetalae</taxon>
        <taxon>Caryophyllales</taxon>
        <taxon>Nepenthaceae</taxon>
        <taxon>Nepenthes</taxon>
    </lineage>
</organism>
<proteinExistence type="inferred from homology"/>
<dbReference type="Pfam" id="PF01535">
    <property type="entry name" value="PPR"/>
    <property type="match status" value="1"/>
</dbReference>
<dbReference type="PANTHER" id="PTHR47447:SF27">
    <property type="entry name" value="PENTACOTRIPEPTIDE-REPEAT REGION OF PRORP DOMAIN-CONTAINING PROTEIN"/>
    <property type="match status" value="1"/>
</dbReference>
<feature type="repeat" description="PPR" evidence="3">
    <location>
        <begin position="163"/>
        <end position="197"/>
    </location>
</feature>
<dbReference type="Gene3D" id="1.25.40.10">
    <property type="entry name" value="Tetratricopeptide repeat domain"/>
    <property type="match status" value="3"/>
</dbReference>
<dbReference type="PANTHER" id="PTHR47447">
    <property type="entry name" value="OS03G0856100 PROTEIN"/>
    <property type="match status" value="1"/>
</dbReference>
<keyword evidence="2" id="KW-0677">Repeat</keyword>
<dbReference type="SUPFAM" id="SSF48452">
    <property type="entry name" value="TPR-like"/>
    <property type="match status" value="1"/>
</dbReference>
<dbReference type="InterPro" id="IPR011990">
    <property type="entry name" value="TPR-like_helical_dom_sf"/>
</dbReference>
<dbReference type="EMBL" id="BSYO01000006">
    <property type="protein sequence ID" value="GMH06470.1"/>
    <property type="molecule type" value="Genomic_DNA"/>
</dbReference>
<dbReference type="Pfam" id="PF13041">
    <property type="entry name" value="PPR_2"/>
    <property type="match status" value="2"/>
</dbReference>
<feature type="repeat" description="PPR" evidence="3">
    <location>
        <begin position="128"/>
        <end position="162"/>
    </location>
</feature>
<feature type="repeat" description="PPR" evidence="3">
    <location>
        <begin position="233"/>
        <end position="267"/>
    </location>
</feature>
<feature type="repeat" description="PPR" evidence="3">
    <location>
        <begin position="489"/>
        <end position="523"/>
    </location>
</feature>